<dbReference type="KEGG" id="svi:Svir_12430"/>
<reference evidence="1 2" key="1">
    <citation type="journal article" date="2009" name="Stand. Genomic Sci.">
        <title>Complete genome sequence of Saccharomonospora viridis type strain (P101).</title>
        <authorList>
            <person name="Pati A."/>
            <person name="Sikorski J."/>
            <person name="Nolan M."/>
            <person name="Lapidus A."/>
            <person name="Copeland A."/>
            <person name="Glavina Del Rio T."/>
            <person name="Lucas S."/>
            <person name="Chen F."/>
            <person name="Tice H."/>
            <person name="Pitluck S."/>
            <person name="Cheng J.F."/>
            <person name="Chertkov O."/>
            <person name="Brettin T."/>
            <person name="Han C."/>
            <person name="Detter J.C."/>
            <person name="Kuske C."/>
            <person name="Bruce D."/>
            <person name="Goodwin L."/>
            <person name="Chain P."/>
            <person name="D'haeseleer P."/>
            <person name="Chen A."/>
            <person name="Palaniappan K."/>
            <person name="Ivanova N."/>
            <person name="Mavromatis K."/>
            <person name="Mikhailova N."/>
            <person name="Rohde M."/>
            <person name="Tindall B.J."/>
            <person name="Goker M."/>
            <person name="Bristow J."/>
            <person name="Eisen J.A."/>
            <person name="Markowitz V."/>
            <person name="Hugenholtz P."/>
            <person name="Kyrpides N.C."/>
            <person name="Klenk H.P."/>
        </authorList>
    </citation>
    <scope>NUCLEOTIDE SEQUENCE [LARGE SCALE GENOMIC DNA]</scope>
    <source>
        <strain evidence="2">ATCC 15386 / DSM 43017 / JCM 3036 / NBRC 12207 / P101</strain>
    </source>
</reference>
<dbReference type="EMBL" id="CP001683">
    <property type="protein sequence ID" value="ACU96292.1"/>
    <property type="molecule type" value="Genomic_DNA"/>
</dbReference>
<keyword evidence="2" id="KW-1185">Reference proteome</keyword>
<gene>
    <name evidence="1" type="ordered locus">Svir_12430</name>
</gene>
<dbReference type="Proteomes" id="UP000000841">
    <property type="component" value="Chromosome"/>
</dbReference>
<evidence type="ECO:0000313" key="1">
    <source>
        <dbReference type="EMBL" id="ACU96292.1"/>
    </source>
</evidence>
<dbReference type="AlphaFoldDB" id="C7MPP7"/>
<organism evidence="1 2">
    <name type="scientific">Saccharomonospora viridis (strain ATCC 15386 / DSM 43017 / JCM 3036 / CCUG 5913 / NBRC 12207 / NCIMB 9602 / P101)</name>
    <name type="common">Thermoactinomyces viridis</name>
    <dbReference type="NCBI Taxonomy" id="471857"/>
    <lineage>
        <taxon>Bacteria</taxon>
        <taxon>Bacillati</taxon>
        <taxon>Actinomycetota</taxon>
        <taxon>Actinomycetes</taxon>
        <taxon>Pseudonocardiales</taxon>
        <taxon>Pseudonocardiaceae</taxon>
        <taxon>Saccharomonospora</taxon>
    </lineage>
</organism>
<dbReference type="STRING" id="471857.Svir_12430"/>
<protein>
    <submittedName>
        <fullName evidence="1">Uncharacterized protein</fullName>
    </submittedName>
</protein>
<sequence length="106" mass="11758">MVTGAESLARFYTEDAMDLPAGTKRSEPIPVCVLREHDLVIAPNDADVQIHAIYNWSMTNNRGTGRHPVSDYNRPIRLTPRQCGSYIIPKGAGRWTCTTPCLSRSA</sequence>
<dbReference type="HOGENOM" id="CLU_2221331_0_0_11"/>
<evidence type="ECO:0000313" key="2">
    <source>
        <dbReference type="Proteomes" id="UP000000841"/>
    </source>
</evidence>
<name>C7MPP7_SACVD</name>
<proteinExistence type="predicted"/>
<accession>C7MPP7</accession>